<proteinExistence type="predicted"/>
<organism evidence="1 2">
    <name type="scientific">Malus domestica</name>
    <name type="common">Apple</name>
    <name type="synonym">Pyrus malus</name>
    <dbReference type="NCBI Taxonomy" id="3750"/>
    <lineage>
        <taxon>Eukaryota</taxon>
        <taxon>Viridiplantae</taxon>
        <taxon>Streptophyta</taxon>
        <taxon>Embryophyta</taxon>
        <taxon>Tracheophyta</taxon>
        <taxon>Spermatophyta</taxon>
        <taxon>Magnoliopsida</taxon>
        <taxon>eudicotyledons</taxon>
        <taxon>Gunneridae</taxon>
        <taxon>Pentapetalae</taxon>
        <taxon>rosids</taxon>
        <taxon>fabids</taxon>
        <taxon>Rosales</taxon>
        <taxon>Rosaceae</taxon>
        <taxon>Amygdaloideae</taxon>
        <taxon>Maleae</taxon>
        <taxon>Malus</taxon>
    </lineage>
</organism>
<dbReference type="Proteomes" id="UP000290289">
    <property type="component" value="Chromosome 12"/>
</dbReference>
<protein>
    <submittedName>
        <fullName evidence="1">Uncharacterized protein</fullName>
    </submittedName>
</protein>
<accession>A0A498ID12</accession>
<reference evidence="1 2" key="1">
    <citation type="submission" date="2018-10" db="EMBL/GenBank/DDBJ databases">
        <title>A high-quality apple genome assembly.</title>
        <authorList>
            <person name="Hu J."/>
        </authorList>
    </citation>
    <scope>NUCLEOTIDE SEQUENCE [LARGE SCALE GENOMIC DNA]</scope>
    <source>
        <strain evidence="2">cv. HFTH1</strain>
        <tissue evidence="1">Young leaf</tissue>
    </source>
</reference>
<dbReference type="PANTHER" id="PTHR33115:SF50">
    <property type="entry name" value="ARM REPEAT SUPERFAMILY PROTEIN"/>
    <property type="match status" value="1"/>
</dbReference>
<dbReference type="EMBL" id="RDQH01000338">
    <property type="protein sequence ID" value="RXH80879.1"/>
    <property type="molecule type" value="Genomic_DNA"/>
</dbReference>
<keyword evidence="2" id="KW-1185">Reference proteome</keyword>
<dbReference type="PANTHER" id="PTHR33115">
    <property type="entry name" value="ARM REPEAT SUPERFAMILY PROTEIN"/>
    <property type="match status" value="1"/>
</dbReference>
<dbReference type="AlphaFoldDB" id="A0A498ID12"/>
<evidence type="ECO:0000313" key="1">
    <source>
        <dbReference type="EMBL" id="RXH80879.1"/>
    </source>
</evidence>
<name>A0A498ID12_MALDO</name>
<comment type="caution">
    <text evidence="1">The sequence shown here is derived from an EMBL/GenBank/DDBJ whole genome shotgun (WGS) entry which is preliminary data.</text>
</comment>
<gene>
    <name evidence="1" type="ORF">DVH24_004793</name>
</gene>
<sequence length="99" mass="11165">MRVHDICWKIGNIKGLLPKIINFTHVDKRLLKEVIVFTISNIKDILRYGEKHPLQQSGIEILMFLALEADATESVGGIGGVLKELFNIFFNKGMLGNNK</sequence>
<evidence type="ECO:0000313" key="2">
    <source>
        <dbReference type="Proteomes" id="UP000290289"/>
    </source>
</evidence>